<sequence>MNKRLFDDTEQELQYDNSRWKEHRGKRMEETNKYGMLTTWIAILFMLDGWIEYYYFSLEFATWFTQKSAISMVVKGKSLKNIF</sequence>
<evidence type="ECO:0000256" key="1">
    <source>
        <dbReference type="SAM" id="Phobius"/>
    </source>
</evidence>
<dbReference type="RefSeq" id="WP_386081092.1">
    <property type="nucleotide sequence ID" value="NZ_JBHUMR010000007.1"/>
</dbReference>
<keyword evidence="1" id="KW-0812">Transmembrane</keyword>
<protein>
    <recommendedName>
        <fullName evidence="4">TMhelix containing protein</fullName>
    </recommendedName>
</protein>
<name>A0ABW5PNN0_9BACI</name>
<evidence type="ECO:0000313" key="2">
    <source>
        <dbReference type="EMBL" id="MFD2616472.1"/>
    </source>
</evidence>
<evidence type="ECO:0000313" key="3">
    <source>
        <dbReference type="Proteomes" id="UP001597458"/>
    </source>
</evidence>
<dbReference type="Proteomes" id="UP001597458">
    <property type="component" value="Unassembled WGS sequence"/>
</dbReference>
<evidence type="ECO:0008006" key="4">
    <source>
        <dbReference type="Google" id="ProtNLM"/>
    </source>
</evidence>
<keyword evidence="3" id="KW-1185">Reference proteome</keyword>
<keyword evidence="1" id="KW-1133">Transmembrane helix</keyword>
<dbReference type="EMBL" id="JBHUMR010000007">
    <property type="protein sequence ID" value="MFD2616472.1"/>
    <property type="molecule type" value="Genomic_DNA"/>
</dbReference>
<gene>
    <name evidence="2" type="ORF">ACFSTF_03965</name>
</gene>
<accession>A0ABW5PNN0</accession>
<reference evidence="3" key="1">
    <citation type="journal article" date="2019" name="Int. J. Syst. Evol. Microbiol.">
        <title>The Global Catalogue of Microorganisms (GCM) 10K type strain sequencing project: providing services to taxonomists for standard genome sequencing and annotation.</title>
        <authorList>
            <consortium name="The Broad Institute Genomics Platform"/>
            <consortium name="The Broad Institute Genome Sequencing Center for Infectious Disease"/>
            <person name="Wu L."/>
            <person name="Ma J."/>
        </authorList>
    </citation>
    <scope>NUCLEOTIDE SEQUENCE [LARGE SCALE GENOMIC DNA]</scope>
    <source>
        <strain evidence="3">TISTR 2241</strain>
    </source>
</reference>
<keyword evidence="1" id="KW-0472">Membrane</keyword>
<comment type="caution">
    <text evidence="2">The sequence shown here is derived from an EMBL/GenBank/DDBJ whole genome shotgun (WGS) entry which is preliminary data.</text>
</comment>
<proteinExistence type="predicted"/>
<feature type="transmembrane region" description="Helical" evidence="1">
    <location>
        <begin position="34"/>
        <end position="56"/>
    </location>
</feature>
<organism evidence="2 3">
    <name type="scientific">Terrilactibacillus laevilacticus</name>
    <dbReference type="NCBI Taxonomy" id="1380157"/>
    <lineage>
        <taxon>Bacteria</taxon>
        <taxon>Bacillati</taxon>
        <taxon>Bacillota</taxon>
        <taxon>Bacilli</taxon>
        <taxon>Bacillales</taxon>
        <taxon>Bacillaceae</taxon>
        <taxon>Terrilactibacillus</taxon>
    </lineage>
</organism>